<evidence type="ECO:0000256" key="3">
    <source>
        <dbReference type="ARBA" id="ARBA00022801"/>
    </source>
</evidence>
<protein>
    <recommendedName>
        <fullName evidence="2">protein-serine/threonine phosphatase</fullName>
        <ecNumber evidence="2">3.1.3.16</ecNumber>
    </recommendedName>
</protein>
<dbReference type="InterPro" id="IPR036412">
    <property type="entry name" value="HAD-like_sf"/>
</dbReference>
<evidence type="ECO:0000256" key="5">
    <source>
        <dbReference type="ARBA" id="ARBA00047761"/>
    </source>
</evidence>
<dbReference type="GO" id="GO:0005634">
    <property type="term" value="C:nucleus"/>
    <property type="evidence" value="ECO:0007669"/>
    <property type="project" value="UniProtKB-SubCell"/>
</dbReference>
<comment type="catalytic activity">
    <reaction evidence="5">
        <text>O-phospho-L-seryl-[protein] + H2O = L-seryl-[protein] + phosphate</text>
        <dbReference type="Rhea" id="RHEA:20629"/>
        <dbReference type="Rhea" id="RHEA-COMP:9863"/>
        <dbReference type="Rhea" id="RHEA-COMP:11604"/>
        <dbReference type="ChEBI" id="CHEBI:15377"/>
        <dbReference type="ChEBI" id="CHEBI:29999"/>
        <dbReference type="ChEBI" id="CHEBI:43474"/>
        <dbReference type="ChEBI" id="CHEBI:83421"/>
        <dbReference type="EC" id="3.1.3.16"/>
    </reaction>
</comment>
<dbReference type="EC" id="3.1.3.16" evidence="2"/>
<reference evidence="8" key="2">
    <citation type="submission" date="2023-05" db="EMBL/GenBank/DDBJ databases">
        <authorList>
            <person name="Schelkunov M.I."/>
        </authorList>
    </citation>
    <scope>NUCLEOTIDE SEQUENCE</scope>
    <source>
        <strain evidence="8">Hsosn_3</strain>
        <tissue evidence="8">Leaf</tissue>
    </source>
</reference>
<comment type="caution">
    <text evidence="8">The sequence shown here is derived from an EMBL/GenBank/DDBJ whole genome shotgun (WGS) entry which is preliminary data.</text>
</comment>
<evidence type="ECO:0000259" key="7">
    <source>
        <dbReference type="PROSITE" id="PS50969"/>
    </source>
</evidence>
<keyword evidence="9" id="KW-1185">Reference proteome</keyword>
<evidence type="ECO:0000256" key="4">
    <source>
        <dbReference type="ARBA" id="ARBA00023242"/>
    </source>
</evidence>
<evidence type="ECO:0000256" key="6">
    <source>
        <dbReference type="ARBA" id="ARBA00048336"/>
    </source>
</evidence>
<dbReference type="Proteomes" id="UP001237642">
    <property type="component" value="Unassembled WGS sequence"/>
</dbReference>
<dbReference type="Gene3D" id="3.40.50.1000">
    <property type="entry name" value="HAD superfamily/HAD-like"/>
    <property type="match status" value="1"/>
</dbReference>
<dbReference type="EMBL" id="JAUIZM010000008">
    <property type="protein sequence ID" value="KAK1369175.1"/>
    <property type="molecule type" value="Genomic_DNA"/>
</dbReference>
<dbReference type="PANTHER" id="PTHR23081">
    <property type="entry name" value="RNA POLYMERASE II CTD PHOSPHATASE"/>
    <property type="match status" value="1"/>
</dbReference>
<dbReference type="CDD" id="cd07521">
    <property type="entry name" value="HAD_FCP1-like"/>
    <property type="match status" value="1"/>
</dbReference>
<dbReference type="InterPro" id="IPR004274">
    <property type="entry name" value="FCP1_dom"/>
</dbReference>
<dbReference type="SUPFAM" id="SSF56784">
    <property type="entry name" value="HAD-like"/>
    <property type="match status" value="1"/>
</dbReference>
<accession>A0AAD8HN53</accession>
<dbReference type="PROSITE" id="PS50969">
    <property type="entry name" value="FCP1"/>
    <property type="match status" value="1"/>
</dbReference>
<sequence>MAQAAVAAAYQVPELDKLFQSMEIENTKLKILQRQNKLCLILDLDHTLIHSKAGNVDNVDGNHTFLIKLRPFVHEFLKEANKLFEMYVYTLATRDYAMGVVSLLDPDGLYFGSRIIASEDSTDEYQKSLDVLPDVDENFVIILDDLNVVWSKYLRNLIVIQPYNYFDPPNGVFSDEKEGSGALNAALEVLKEVHTLYFKIRGRLSVDCDVRDLLEAVMNT</sequence>
<evidence type="ECO:0000256" key="1">
    <source>
        <dbReference type="ARBA" id="ARBA00004123"/>
    </source>
</evidence>
<name>A0AAD8HN53_9APIA</name>
<comment type="catalytic activity">
    <reaction evidence="6">
        <text>O-phospho-L-threonyl-[protein] + H2O = L-threonyl-[protein] + phosphate</text>
        <dbReference type="Rhea" id="RHEA:47004"/>
        <dbReference type="Rhea" id="RHEA-COMP:11060"/>
        <dbReference type="Rhea" id="RHEA-COMP:11605"/>
        <dbReference type="ChEBI" id="CHEBI:15377"/>
        <dbReference type="ChEBI" id="CHEBI:30013"/>
        <dbReference type="ChEBI" id="CHEBI:43474"/>
        <dbReference type="ChEBI" id="CHEBI:61977"/>
        <dbReference type="EC" id="3.1.3.16"/>
    </reaction>
</comment>
<dbReference type="Pfam" id="PF03031">
    <property type="entry name" value="NIF"/>
    <property type="match status" value="1"/>
</dbReference>
<evidence type="ECO:0000313" key="9">
    <source>
        <dbReference type="Proteomes" id="UP001237642"/>
    </source>
</evidence>
<dbReference type="AlphaFoldDB" id="A0AAD8HN53"/>
<dbReference type="InterPro" id="IPR023214">
    <property type="entry name" value="HAD_sf"/>
</dbReference>
<gene>
    <name evidence="8" type="ORF">POM88_035267</name>
</gene>
<organism evidence="8 9">
    <name type="scientific">Heracleum sosnowskyi</name>
    <dbReference type="NCBI Taxonomy" id="360622"/>
    <lineage>
        <taxon>Eukaryota</taxon>
        <taxon>Viridiplantae</taxon>
        <taxon>Streptophyta</taxon>
        <taxon>Embryophyta</taxon>
        <taxon>Tracheophyta</taxon>
        <taxon>Spermatophyta</taxon>
        <taxon>Magnoliopsida</taxon>
        <taxon>eudicotyledons</taxon>
        <taxon>Gunneridae</taxon>
        <taxon>Pentapetalae</taxon>
        <taxon>asterids</taxon>
        <taxon>campanulids</taxon>
        <taxon>Apiales</taxon>
        <taxon>Apiaceae</taxon>
        <taxon>Apioideae</taxon>
        <taxon>apioid superclade</taxon>
        <taxon>Tordylieae</taxon>
        <taxon>Tordyliinae</taxon>
        <taxon>Heracleum</taxon>
    </lineage>
</organism>
<dbReference type="PANTHER" id="PTHR23081:SF36">
    <property type="entry name" value="RNA POLYMERASE II SUBUNIT A C-TERMINAL DOMAIN PHOSPHATASE"/>
    <property type="match status" value="1"/>
</dbReference>
<evidence type="ECO:0000256" key="2">
    <source>
        <dbReference type="ARBA" id="ARBA00013081"/>
    </source>
</evidence>
<dbReference type="GO" id="GO:0008420">
    <property type="term" value="F:RNA polymerase II CTD heptapeptide repeat phosphatase activity"/>
    <property type="evidence" value="ECO:0007669"/>
    <property type="project" value="InterPro"/>
</dbReference>
<proteinExistence type="predicted"/>
<keyword evidence="3" id="KW-0378">Hydrolase</keyword>
<reference evidence="8" key="1">
    <citation type="submission" date="2023-02" db="EMBL/GenBank/DDBJ databases">
        <title>Genome of toxic invasive species Heracleum sosnowskyi carries increased number of genes despite the absence of recent whole-genome duplications.</title>
        <authorList>
            <person name="Schelkunov M."/>
            <person name="Shtratnikova V."/>
            <person name="Makarenko M."/>
            <person name="Klepikova A."/>
            <person name="Omelchenko D."/>
            <person name="Novikova G."/>
            <person name="Obukhova E."/>
            <person name="Bogdanov V."/>
            <person name="Penin A."/>
            <person name="Logacheva M."/>
        </authorList>
    </citation>
    <scope>NUCLEOTIDE SEQUENCE</scope>
    <source>
        <strain evidence="8">Hsosn_3</strain>
        <tissue evidence="8">Leaf</tissue>
    </source>
</reference>
<comment type="subcellular location">
    <subcellularLocation>
        <location evidence="1">Nucleus</location>
    </subcellularLocation>
</comment>
<dbReference type="InterPro" id="IPR039189">
    <property type="entry name" value="Fcp1"/>
</dbReference>
<keyword evidence="4" id="KW-0539">Nucleus</keyword>
<evidence type="ECO:0000313" key="8">
    <source>
        <dbReference type="EMBL" id="KAK1369175.1"/>
    </source>
</evidence>
<feature type="domain" description="FCP1 homology" evidence="7">
    <location>
        <begin position="33"/>
        <end position="190"/>
    </location>
</feature>
<dbReference type="SMART" id="SM00577">
    <property type="entry name" value="CPDc"/>
    <property type="match status" value="1"/>
</dbReference>